<dbReference type="InterPro" id="IPR000683">
    <property type="entry name" value="Gfo/Idh/MocA-like_OxRdtase_N"/>
</dbReference>
<feature type="domain" description="GFO/IDH/MocA-like oxidoreductase" evidence="3">
    <location>
        <begin position="128"/>
        <end position="265"/>
    </location>
</feature>
<evidence type="ECO:0000313" key="5">
    <source>
        <dbReference type="Proteomes" id="UP000237682"/>
    </source>
</evidence>
<evidence type="ECO:0000259" key="3">
    <source>
        <dbReference type="Pfam" id="PF22725"/>
    </source>
</evidence>
<name>A0A2S9Q7P5_9HYPH</name>
<keyword evidence="1" id="KW-0560">Oxidoreductase</keyword>
<dbReference type="PANTHER" id="PTHR43818">
    <property type="entry name" value="BCDNA.GH03377"/>
    <property type="match status" value="1"/>
</dbReference>
<evidence type="ECO:0000259" key="2">
    <source>
        <dbReference type="Pfam" id="PF01408"/>
    </source>
</evidence>
<accession>A0A2S9Q7P5</accession>
<dbReference type="EMBL" id="PUEJ01000009">
    <property type="protein sequence ID" value="PRH85377.1"/>
    <property type="molecule type" value="Genomic_DNA"/>
</dbReference>
<dbReference type="SUPFAM" id="SSF51735">
    <property type="entry name" value="NAD(P)-binding Rossmann-fold domains"/>
    <property type="match status" value="1"/>
</dbReference>
<dbReference type="SUPFAM" id="SSF55347">
    <property type="entry name" value="Glyceraldehyde-3-phosphate dehydrogenase-like, C-terminal domain"/>
    <property type="match status" value="1"/>
</dbReference>
<comment type="caution">
    <text evidence="4">The sequence shown here is derived from an EMBL/GenBank/DDBJ whole genome shotgun (WGS) entry which is preliminary data.</text>
</comment>
<dbReference type="InterPro" id="IPR055170">
    <property type="entry name" value="GFO_IDH_MocA-like_dom"/>
</dbReference>
<dbReference type="Pfam" id="PF01408">
    <property type="entry name" value="GFO_IDH_MocA"/>
    <property type="match status" value="1"/>
</dbReference>
<dbReference type="OrthoDB" id="9776544at2"/>
<dbReference type="PANTHER" id="PTHR43818:SF11">
    <property type="entry name" value="BCDNA.GH03377"/>
    <property type="match status" value="1"/>
</dbReference>
<dbReference type="Pfam" id="PF22725">
    <property type="entry name" value="GFO_IDH_MocA_C3"/>
    <property type="match status" value="1"/>
</dbReference>
<dbReference type="GO" id="GO:0000166">
    <property type="term" value="F:nucleotide binding"/>
    <property type="evidence" value="ECO:0007669"/>
    <property type="project" value="InterPro"/>
</dbReference>
<dbReference type="Proteomes" id="UP000237682">
    <property type="component" value="Unassembled WGS sequence"/>
</dbReference>
<protein>
    <submittedName>
        <fullName evidence="4">Oxidoreductase</fullName>
    </submittedName>
</protein>
<dbReference type="InterPro" id="IPR050463">
    <property type="entry name" value="Gfo/Idh/MocA_oxidrdct_glycsds"/>
</dbReference>
<evidence type="ECO:0000256" key="1">
    <source>
        <dbReference type="ARBA" id="ARBA00023002"/>
    </source>
</evidence>
<gene>
    <name evidence="4" type="ORF">C5L14_22310</name>
</gene>
<sequence length="377" mass="40407">MPLRVGLIGCGNISDIYLLNAGLFRDFDFVACADLREEAAKKQAQKYNLQRRSIEALLASDDVDIVLNLTIPEAHAQVSRAAIAAGKHVYGEKPLATRLADGIALMEAAKAKGLRVGCAPDTVLGAAIQQARLRIDAGEIGRPLIGTAAVLGHGMEHWHPNPEFFFKPGAGPVFDMGPYYLSTLVNLLGPVASVMALSQSGFEERVVTTEGSPFKGQSIRVETPTSIQALLAFKSGAQITFLASWDVWAHGQQPIELHGTDASLRVPDPNWFGGEVSLARPREAWESHASSGDRFGQPNWPADHPVNANYRGLGLADMARGIVDGRPHRASGEIGLHVLAVMEGILTAAEQKRPVLIEQGCERPAPLGDEEARGLLA</sequence>
<reference evidence="4 5" key="1">
    <citation type="submission" date="2018-02" db="EMBL/GenBank/DDBJ databases">
        <title>Whole genome sequencing of endophytic bacterium.</title>
        <authorList>
            <person name="Eedara R."/>
            <person name="Podile A.R."/>
        </authorList>
    </citation>
    <scope>NUCLEOTIDE SEQUENCE [LARGE SCALE GENOMIC DNA]</scope>
    <source>
        <strain evidence="4 5">RP1T</strain>
    </source>
</reference>
<dbReference type="Gene3D" id="3.40.50.720">
    <property type="entry name" value="NAD(P)-binding Rossmann-like Domain"/>
    <property type="match status" value="1"/>
</dbReference>
<dbReference type="AlphaFoldDB" id="A0A2S9Q7P5"/>
<proteinExistence type="predicted"/>
<dbReference type="GO" id="GO:0016491">
    <property type="term" value="F:oxidoreductase activity"/>
    <property type="evidence" value="ECO:0007669"/>
    <property type="project" value="UniProtKB-KW"/>
</dbReference>
<dbReference type="RefSeq" id="WP_105864466.1">
    <property type="nucleotide sequence ID" value="NZ_PUEJ01000009.1"/>
</dbReference>
<dbReference type="Gene3D" id="3.30.360.10">
    <property type="entry name" value="Dihydrodipicolinate Reductase, domain 2"/>
    <property type="match status" value="1"/>
</dbReference>
<organism evidence="4 5">
    <name type="scientific">Labrys okinawensis</name>
    <dbReference type="NCBI Taxonomy" id="346911"/>
    <lineage>
        <taxon>Bacteria</taxon>
        <taxon>Pseudomonadati</taxon>
        <taxon>Pseudomonadota</taxon>
        <taxon>Alphaproteobacteria</taxon>
        <taxon>Hyphomicrobiales</taxon>
        <taxon>Xanthobacteraceae</taxon>
        <taxon>Labrys</taxon>
    </lineage>
</organism>
<keyword evidence="5" id="KW-1185">Reference proteome</keyword>
<evidence type="ECO:0000313" key="4">
    <source>
        <dbReference type="EMBL" id="PRH85377.1"/>
    </source>
</evidence>
<dbReference type="InterPro" id="IPR036291">
    <property type="entry name" value="NAD(P)-bd_dom_sf"/>
</dbReference>
<feature type="domain" description="Gfo/Idh/MocA-like oxidoreductase N-terminal" evidence="2">
    <location>
        <begin position="3"/>
        <end position="117"/>
    </location>
</feature>